<dbReference type="PANTHER" id="PTHR43586:SF4">
    <property type="entry name" value="ISOPENICILLIN N EPIMERASE"/>
    <property type="match status" value="1"/>
</dbReference>
<organism evidence="8 9">
    <name type="scientific">Blautia argi</name>
    <dbReference type="NCBI Taxonomy" id="1912897"/>
    <lineage>
        <taxon>Bacteria</taxon>
        <taxon>Bacillati</taxon>
        <taxon>Bacillota</taxon>
        <taxon>Clostridia</taxon>
        <taxon>Lachnospirales</taxon>
        <taxon>Lachnospiraceae</taxon>
        <taxon>Blautia</taxon>
    </lineage>
</organism>
<accession>A0A2Z4UCF8</accession>
<dbReference type="InterPro" id="IPR015424">
    <property type="entry name" value="PyrdxlP-dep_Trfase"/>
</dbReference>
<sequence length="377" mass="41223">MIYLDNAATTLVKPLQVKQAVFDAMGRLGNSARGMHGPAMEAARELYRAREKAADFFGVADSSQVAFTGNATEALNLAIQGIVKPGMHIIVTEAEHNSVLRPLYRKEKEGAELTIVKADSQGKISLKEIEKAIRPNTSWVFVTHVSNVTGNLFPVSELCKLCWERDIRLLADISQSAGCMPVNMKEMGADILCFTGHKGLFGPQGTGGICIKPGLILPPFKVGGSGIRSFEKEHPQEMPEVLEAGTANGHGIAGLSAAFDFLKETGIEDIQKHEAFLTGIFYREVKKIPGVTVYGDFETPQRGAVVSLNIRDYDSKGMGDLLWQEYEIAVRAGIHCAPLIHRALGTEKQGTLRFSFSWFNTEEEVLKAAWAVKKLAF</sequence>
<keyword evidence="9" id="KW-1185">Reference proteome</keyword>
<dbReference type="GO" id="GO:0030170">
    <property type="term" value="F:pyridoxal phosphate binding"/>
    <property type="evidence" value="ECO:0007669"/>
    <property type="project" value="InterPro"/>
</dbReference>
<dbReference type="OrthoDB" id="9804366at2"/>
<dbReference type="RefSeq" id="WP_111920197.1">
    <property type="nucleotide sequence ID" value="NZ_CP030280.1"/>
</dbReference>
<dbReference type="EMBL" id="CP030280">
    <property type="protein sequence ID" value="AWY98711.1"/>
    <property type="molecule type" value="Genomic_DNA"/>
</dbReference>
<proteinExistence type="inferred from homology"/>
<comment type="cofactor">
    <cofactor evidence="1">
        <name>pyridoxal 5'-phosphate</name>
        <dbReference type="ChEBI" id="CHEBI:597326"/>
    </cofactor>
</comment>
<dbReference type="NCBIfam" id="TIGR01977">
    <property type="entry name" value="am_tr_V_EF2568"/>
    <property type="match status" value="1"/>
</dbReference>
<evidence type="ECO:0000256" key="6">
    <source>
        <dbReference type="ARBA" id="ARBA00050776"/>
    </source>
</evidence>
<dbReference type="GO" id="GO:0006534">
    <property type="term" value="P:cysteine metabolic process"/>
    <property type="evidence" value="ECO:0007669"/>
    <property type="project" value="InterPro"/>
</dbReference>
<name>A0A2Z4UCF8_9FIRM</name>
<protein>
    <recommendedName>
        <fullName evidence="3">cysteine desulfurase</fullName>
        <ecNumber evidence="3">2.8.1.7</ecNumber>
    </recommendedName>
</protein>
<dbReference type="Pfam" id="PF00266">
    <property type="entry name" value="Aminotran_5"/>
    <property type="match status" value="1"/>
</dbReference>
<dbReference type="InterPro" id="IPR015421">
    <property type="entry name" value="PyrdxlP-dep_Trfase_major"/>
</dbReference>
<dbReference type="InterPro" id="IPR010969">
    <property type="entry name" value="Cys_dSase-rel_unknwn_funct"/>
</dbReference>
<evidence type="ECO:0000256" key="3">
    <source>
        <dbReference type="ARBA" id="ARBA00012239"/>
    </source>
</evidence>
<evidence type="ECO:0000313" key="8">
    <source>
        <dbReference type="EMBL" id="AWY98711.1"/>
    </source>
</evidence>
<keyword evidence="4" id="KW-0808">Transferase</keyword>
<gene>
    <name evidence="8" type="ORF">DQQ01_11765</name>
</gene>
<dbReference type="CDD" id="cd06453">
    <property type="entry name" value="SufS_like"/>
    <property type="match status" value="1"/>
</dbReference>
<dbReference type="KEGG" id="blau:DQQ01_11765"/>
<evidence type="ECO:0000256" key="5">
    <source>
        <dbReference type="ARBA" id="ARBA00022898"/>
    </source>
</evidence>
<dbReference type="Gene3D" id="3.40.640.10">
    <property type="entry name" value="Type I PLP-dependent aspartate aminotransferase-like (Major domain)"/>
    <property type="match status" value="1"/>
</dbReference>
<dbReference type="SUPFAM" id="SSF53383">
    <property type="entry name" value="PLP-dependent transferases"/>
    <property type="match status" value="1"/>
</dbReference>
<dbReference type="AlphaFoldDB" id="A0A2Z4UCF8"/>
<keyword evidence="5" id="KW-0663">Pyridoxal phosphate</keyword>
<evidence type="ECO:0000256" key="1">
    <source>
        <dbReference type="ARBA" id="ARBA00001933"/>
    </source>
</evidence>
<dbReference type="InterPro" id="IPR010970">
    <property type="entry name" value="Cys_dSase_SufS"/>
</dbReference>
<reference evidence="9" key="1">
    <citation type="submission" date="2018-06" db="EMBL/GenBank/DDBJ databases">
        <title>Description of Blautia argi sp. nov., a new anaerobic isolated from dog feces.</title>
        <authorList>
            <person name="Chang Y.-H."/>
            <person name="Paek J."/>
            <person name="Shin Y."/>
        </authorList>
    </citation>
    <scope>NUCLEOTIDE SEQUENCE [LARGE SCALE GENOMIC DNA]</scope>
    <source>
        <strain evidence="9">KCTC 15426</strain>
    </source>
</reference>
<dbReference type="InterPro" id="IPR000192">
    <property type="entry name" value="Aminotrans_V_dom"/>
</dbReference>
<dbReference type="PANTHER" id="PTHR43586">
    <property type="entry name" value="CYSTEINE DESULFURASE"/>
    <property type="match status" value="1"/>
</dbReference>
<dbReference type="PIRSF" id="PIRSF005572">
    <property type="entry name" value="NifS"/>
    <property type="match status" value="1"/>
</dbReference>
<dbReference type="Proteomes" id="UP000250003">
    <property type="component" value="Chromosome"/>
</dbReference>
<dbReference type="Gene3D" id="3.90.1150.10">
    <property type="entry name" value="Aspartate Aminotransferase, domain 1"/>
    <property type="match status" value="1"/>
</dbReference>
<feature type="domain" description="Aminotransferase class V" evidence="7">
    <location>
        <begin position="2"/>
        <end position="365"/>
    </location>
</feature>
<evidence type="ECO:0000259" key="7">
    <source>
        <dbReference type="Pfam" id="PF00266"/>
    </source>
</evidence>
<comment type="similarity">
    <text evidence="2">Belongs to the class-V pyridoxal-phosphate-dependent aminotransferase family. Csd subfamily.</text>
</comment>
<dbReference type="InterPro" id="IPR015422">
    <property type="entry name" value="PyrdxlP-dep_Trfase_small"/>
</dbReference>
<dbReference type="EC" id="2.8.1.7" evidence="3"/>
<dbReference type="InterPro" id="IPR016454">
    <property type="entry name" value="Cysteine_dSase"/>
</dbReference>
<dbReference type="GO" id="GO:0031071">
    <property type="term" value="F:cysteine desulfurase activity"/>
    <property type="evidence" value="ECO:0007669"/>
    <property type="project" value="UniProtKB-EC"/>
</dbReference>
<evidence type="ECO:0000256" key="4">
    <source>
        <dbReference type="ARBA" id="ARBA00022679"/>
    </source>
</evidence>
<evidence type="ECO:0000256" key="2">
    <source>
        <dbReference type="ARBA" id="ARBA00010447"/>
    </source>
</evidence>
<comment type="catalytic activity">
    <reaction evidence="6">
        <text>(sulfur carrier)-H + L-cysteine = (sulfur carrier)-SH + L-alanine</text>
        <dbReference type="Rhea" id="RHEA:43892"/>
        <dbReference type="Rhea" id="RHEA-COMP:14737"/>
        <dbReference type="Rhea" id="RHEA-COMP:14739"/>
        <dbReference type="ChEBI" id="CHEBI:29917"/>
        <dbReference type="ChEBI" id="CHEBI:35235"/>
        <dbReference type="ChEBI" id="CHEBI:57972"/>
        <dbReference type="ChEBI" id="CHEBI:64428"/>
        <dbReference type="EC" id="2.8.1.7"/>
    </reaction>
</comment>
<evidence type="ECO:0000313" key="9">
    <source>
        <dbReference type="Proteomes" id="UP000250003"/>
    </source>
</evidence>